<dbReference type="RefSeq" id="WP_050980146.1">
    <property type="nucleotide sequence ID" value="NZ_AJQT01000101.1"/>
</dbReference>
<dbReference type="InterPro" id="IPR053722">
    <property type="entry name" value="Curli_assembly_CsgC/AgfC"/>
</dbReference>
<feature type="domain" description="CsgH-like" evidence="2">
    <location>
        <begin position="38"/>
        <end position="125"/>
    </location>
</feature>
<gene>
    <name evidence="3" type="ORF">SJ05684_b56070</name>
</gene>
<evidence type="ECO:0000313" key="4">
    <source>
        <dbReference type="Proteomes" id="UP000217211"/>
    </source>
</evidence>
<keyword evidence="3" id="KW-0614">Plasmid</keyword>
<evidence type="ECO:0000256" key="1">
    <source>
        <dbReference type="SAM" id="SignalP"/>
    </source>
</evidence>
<dbReference type="EMBL" id="CP023068">
    <property type="protein sequence ID" value="ASY66589.1"/>
    <property type="molecule type" value="Genomic_DNA"/>
</dbReference>
<accession>A0A249PMQ4</accession>
<evidence type="ECO:0000259" key="2">
    <source>
        <dbReference type="Pfam" id="PF21112"/>
    </source>
</evidence>
<dbReference type="InterPro" id="IPR048632">
    <property type="entry name" value="CsgH-like"/>
</dbReference>
<dbReference type="KEGG" id="esj:SJ05684_b56070"/>
<dbReference type="InterPro" id="IPR047726">
    <property type="entry name" value="CsgH_dom"/>
</dbReference>
<dbReference type="Proteomes" id="UP000217211">
    <property type="component" value="Plasmid pSJ05684b"/>
</dbReference>
<dbReference type="eggNOG" id="ENOG50337CZ">
    <property type="taxonomic scope" value="Bacteria"/>
</dbReference>
<dbReference type="OrthoDB" id="8367544at2"/>
<protein>
    <recommendedName>
        <fullName evidence="2">CsgH-like domain-containing protein</fullName>
    </recommendedName>
</protein>
<sequence length="133" mass="13437">MFSKGTRFTARIVPLLFGLGAAAIAIGAGHADTTAGPVRCEIRADLSGGTTSLEGVVHADKAVSGSYRFRVESAGASGRSNIDQGGDFTAGPGKPATLGSIMLDIRGARYDASLTVTVEGKTIECADHIGGAI</sequence>
<dbReference type="NCBIfam" id="NF041112">
    <property type="entry name" value="chap_CsgH_alph"/>
    <property type="match status" value="1"/>
</dbReference>
<keyword evidence="4" id="KW-1185">Reference proteome</keyword>
<geneLocation type="plasmid" evidence="4">
    <name>psj05684b</name>
</geneLocation>
<name>A0A249PMQ4_9HYPH</name>
<dbReference type="AlphaFoldDB" id="A0A249PMQ4"/>
<reference evidence="3 4" key="1">
    <citation type="submission" date="2017-08" db="EMBL/GenBank/DDBJ databases">
        <title>Multipartite genome sequences of Sinorhizobium species nodulating soybeans.</title>
        <authorList>
            <person name="Tian C.F."/>
        </authorList>
    </citation>
    <scope>NUCLEOTIDE SEQUENCE [LARGE SCALE GENOMIC DNA]</scope>
    <source>
        <strain evidence="3 4">CCBAU 05684</strain>
        <plasmid evidence="4">psj05684b</plasmid>
    </source>
</reference>
<dbReference type="Gene3D" id="2.60.40.2420">
    <property type="match status" value="1"/>
</dbReference>
<dbReference type="STRING" id="716928.GCA_000261485_04464"/>
<evidence type="ECO:0000313" key="3">
    <source>
        <dbReference type="EMBL" id="ASY66589.1"/>
    </source>
</evidence>
<feature type="chain" id="PRO_5012377152" description="CsgH-like domain-containing protein" evidence="1">
    <location>
        <begin position="32"/>
        <end position="133"/>
    </location>
</feature>
<dbReference type="Pfam" id="PF21112">
    <property type="entry name" value="CsgH"/>
    <property type="match status" value="1"/>
</dbReference>
<proteinExistence type="predicted"/>
<organism evidence="3 4">
    <name type="scientific">Sinorhizobium sojae CCBAU 05684</name>
    <dbReference type="NCBI Taxonomy" id="716928"/>
    <lineage>
        <taxon>Bacteria</taxon>
        <taxon>Pseudomonadati</taxon>
        <taxon>Pseudomonadota</taxon>
        <taxon>Alphaproteobacteria</taxon>
        <taxon>Hyphomicrobiales</taxon>
        <taxon>Rhizobiaceae</taxon>
        <taxon>Sinorhizobium/Ensifer group</taxon>
        <taxon>Sinorhizobium</taxon>
    </lineage>
</organism>
<keyword evidence="1" id="KW-0732">Signal</keyword>
<feature type="signal peptide" evidence="1">
    <location>
        <begin position="1"/>
        <end position="31"/>
    </location>
</feature>